<dbReference type="Proteomes" id="UP000679779">
    <property type="component" value="Unassembled WGS sequence"/>
</dbReference>
<accession>A0A920CBR7</accession>
<keyword evidence="1" id="KW-1133">Transmembrane helix</keyword>
<organism evidence="2 3">
    <name type="scientific">Paenibacillus albilobatus</name>
    <dbReference type="NCBI Taxonomy" id="2716884"/>
    <lineage>
        <taxon>Bacteria</taxon>
        <taxon>Bacillati</taxon>
        <taxon>Bacillota</taxon>
        <taxon>Bacilli</taxon>
        <taxon>Bacillales</taxon>
        <taxon>Paenibacillaceae</taxon>
        <taxon>Paenibacillus</taxon>
    </lineage>
</organism>
<evidence type="ECO:0000313" key="2">
    <source>
        <dbReference type="EMBL" id="GIO33715.1"/>
    </source>
</evidence>
<comment type="caution">
    <text evidence="2">The sequence shown here is derived from an EMBL/GenBank/DDBJ whole genome shotgun (WGS) entry which is preliminary data.</text>
</comment>
<sequence>MISLIPFLQLAAVGVLSHVIERKIERAGHGGRVVLVRMATYVICAGIALYQWRIALRMLGIVFGVHVSW</sequence>
<proteinExistence type="predicted"/>
<name>A0A920CBR7_9BACL</name>
<gene>
    <name evidence="2" type="ORF">J2TS6_48560</name>
</gene>
<keyword evidence="3" id="KW-1185">Reference proteome</keyword>
<reference evidence="2" key="1">
    <citation type="submission" date="2021-03" db="EMBL/GenBank/DDBJ databases">
        <title>Antimicrobial resistance genes in bacteria isolated from Japanese honey, and their potential for conferring macrolide and lincosamide resistance in the American foulbrood pathogen Paenibacillus larvae.</title>
        <authorList>
            <person name="Okamoto M."/>
            <person name="Kumagai M."/>
            <person name="Kanamori H."/>
            <person name="Takamatsu D."/>
        </authorList>
    </citation>
    <scope>NUCLEOTIDE SEQUENCE</scope>
    <source>
        <strain evidence="2">J2TS6</strain>
    </source>
</reference>
<feature type="transmembrane region" description="Helical" evidence="1">
    <location>
        <begin position="33"/>
        <end position="52"/>
    </location>
</feature>
<dbReference type="EMBL" id="BORQ01000007">
    <property type="protein sequence ID" value="GIO33715.1"/>
    <property type="molecule type" value="Genomic_DNA"/>
</dbReference>
<keyword evidence="1" id="KW-0812">Transmembrane</keyword>
<protein>
    <submittedName>
        <fullName evidence="2">Uncharacterized protein</fullName>
    </submittedName>
</protein>
<evidence type="ECO:0000313" key="3">
    <source>
        <dbReference type="Proteomes" id="UP000679779"/>
    </source>
</evidence>
<dbReference type="RefSeq" id="WP_212958594.1">
    <property type="nucleotide sequence ID" value="NZ_BORQ01000007.1"/>
</dbReference>
<dbReference type="AlphaFoldDB" id="A0A920CBR7"/>
<evidence type="ECO:0000256" key="1">
    <source>
        <dbReference type="SAM" id="Phobius"/>
    </source>
</evidence>
<keyword evidence="1" id="KW-0472">Membrane</keyword>